<comment type="caution">
    <text evidence="1">The sequence shown here is derived from an EMBL/GenBank/DDBJ whole genome shotgun (WGS) entry which is preliminary data.</text>
</comment>
<dbReference type="AlphaFoldDB" id="A0A4Y2A8E5"/>
<dbReference type="Proteomes" id="UP000499080">
    <property type="component" value="Unassembled WGS sequence"/>
</dbReference>
<gene>
    <name evidence="1" type="ORF">AVEN_234285_1</name>
</gene>
<dbReference type="EMBL" id="BGPR01000009">
    <property type="protein sequence ID" value="GBL75960.1"/>
    <property type="molecule type" value="Genomic_DNA"/>
</dbReference>
<evidence type="ECO:0000313" key="1">
    <source>
        <dbReference type="EMBL" id="GBL75960.1"/>
    </source>
</evidence>
<organism evidence="1 2">
    <name type="scientific">Araneus ventricosus</name>
    <name type="common">Orbweaver spider</name>
    <name type="synonym">Epeira ventricosa</name>
    <dbReference type="NCBI Taxonomy" id="182803"/>
    <lineage>
        <taxon>Eukaryota</taxon>
        <taxon>Metazoa</taxon>
        <taxon>Ecdysozoa</taxon>
        <taxon>Arthropoda</taxon>
        <taxon>Chelicerata</taxon>
        <taxon>Arachnida</taxon>
        <taxon>Araneae</taxon>
        <taxon>Araneomorphae</taxon>
        <taxon>Entelegynae</taxon>
        <taxon>Araneoidea</taxon>
        <taxon>Araneidae</taxon>
        <taxon>Araneus</taxon>
    </lineage>
</organism>
<reference evidence="1 2" key="1">
    <citation type="journal article" date="2019" name="Sci. Rep.">
        <title>Orb-weaving spider Araneus ventricosus genome elucidates the spidroin gene catalogue.</title>
        <authorList>
            <person name="Kono N."/>
            <person name="Nakamura H."/>
            <person name="Ohtoshi R."/>
            <person name="Moran D.A.P."/>
            <person name="Shinohara A."/>
            <person name="Yoshida Y."/>
            <person name="Fujiwara M."/>
            <person name="Mori M."/>
            <person name="Tomita M."/>
            <person name="Arakawa K."/>
        </authorList>
    </citation>
    <scope>NUCLEOTIDE SEQUENCE [LARGE SCALE GENOMIC DNA]</scope>
</reference>
<evidence type="ECO:0000313" key="2">
    <source>
        <dbReference type="Proteomes" id="UP000499080"/>
    </source>
</evidence>
<name>A0A4Y2A8E5_ARAVE</name>
<accession>A0A4Y2A8E5</accession>
<keyword evidence="2" id="KW-1185">Reference proteome</keyword>
<protein>
    <recommendedName>
        <fullName evidence="3">Peptidase A2 domain-containing protein</fullName>
    </recommendedName>
</protein>
<dbReference type="OrthoDB" id="775972at2759"/>
<proteinExistence type="predicted"/>
<sequence length="97" mass="10598">MLVTMLFFGKLQTSSDVPASDDGKGVIRLFVYNRNSKLKFLIDSGAACSAFPVSSANLSKRVSDANFILYAVNSSVIRTYGTKHLKSVFDDHFLGLS</sequence>
<evidence type="ECO:0008006" key="3">
    <source>
        <dbReference type="Google" id="ProtNLM"/>
    </source>
</evidence>